<dbReference type="Pfam" id="PF00082">
    <property type="entry name" value="Peptidase_S8"/>
    <property type="match status" value="1"/>
</dbReference>
<evidence type="ECO:0000313" key="2">
    <source>
        <dbReference type="EMBL" id="GAA4131862.1"/>
    </source>
</evidence>
<dbReference type="Gene3D" id="3.40.50.200">
    <property type="entry name" value="Peptidase S8/S53 domain"/>
    <property type="match status" value="1"/>
</dbReference>
<accession>A0ABP7Y7N3</accession>
<dbReference type="Proteomes" id="UP001500101">
    <property type="component" value="Unassembled WGS sequence"/>
</dbReference>
<name>A0ABP7Y7N3_9SPHI</name>
<sequence length="849" mass="95528">MNFPTSESQIARLETPITNLDRVLENKTAYLGRNPANFISEMILVLEVAGTLDDFYKAVSKTSGFEFLAEHQTEIPPDDSFYIKSDAGERTDKPVGARLFLTMTNQQALTELVSYWREYKKPIARQKFKRGTTKFRNLFEQLKDIRPYSVEDRLRDTGFGTYVELMRDYGTDEVYFEIELAYKSTPQGNERAYAEVAELIDESGGQVVHGSLTIIPEINYHAFIAKAPINCFGILNENTNISFLKSQQILFFRPVGQSISDGSIEEGELARDQETEIREVEPQGEPIVALFDGLPLQNHSALSNRLIVDDPDNFGENYLAEKRNHGTAMASLILNGDLGNEHELPLSRPIYVRPIMKTEANGLSQSEYLPDDKLPIDLVHRAVKRMFEGDGGVPPTAPNIRVINFSIGDSFRPFHNNLSAWAKLIDWLSFKYNVLFIISAGNKTDDIVLNITEQQFDALSIEDREKETIKSIITGNLDRKILTPAESLNSLTVGACHTDFSQVGDSQQRINIVTSPHLLSPISRIGFGYNNSVKPEILMPGGIKLYRRPIRQPDAAKTQLRCEGYYPSNQPGNKIAIPGNLGEINKYGYSCGTSNATALTTRLAAQLYELLLELNTELPYEHRINPDYFTVILKSLLVHGASWGDAHALLEEIVKNVPGVAGNYAKKHLLPYLGYGSVDSERVLYCTEQRVTLIGYGELSIEEGKNAHIYKFPLPPSIGQQRIKKRLAVTLAWFSPLNFNTAKYRKAHLFYDNLDKNGHLTLSRDTYDFRVAQKGTVQHDILLGDNADAFIDGTSLNIKVNCRDDASGLTKNDKIRYALIVTLEIQEAVGTEIYEEVQLRLRQQIRPRI</sequence>
<dbReference type="RefSeq" id="WP_344672840.1">
    <property type="nucleotide sequence ID" value="NZ_BAAAZI010000004.1"/>
</dbReference>
<feature type="domain" description="Peptidase S8/S53" evidence="1">
    <location>
        <begin position="297"/>
        <end position="641"/>
    </location>
</feature>
<protein>
    <recommendedName>
        <fullName evidence="1">Peptidase S8/S53 domain-containing protein</fullName>
    </recommendedName>
</protein>
<comment type="caution">
    <text evidence="2">The sequence shown here is derived from an EMBL/GenBank/DDBJ whole genome shotgun (WGS) entry which is preliminary data.</text>
</comment>
<keyword evidence="3" id="KW-1185">Reference proteome</keyword>
<dbReference type="InterPro" id="IPR034074">
    <property type="entry name" value="Y4bN_pept_dom"/>
</dbReference>
<dbReference type="InterPro" id="IPR000209">
    <property type="entry name" value="Peptidase_S8/S53_dom"/>
</dbReference>
<dbReference type="EMBL" id="BAAAZI010000004">
    <property type="protein sequence ID" value="GAA4131862.1"/>
    <property type="molecule type" value="Genomic_DNA"/>
</dbReference>
<dbReference type="SUPFAM" id="SSF52743">
    <property type="entry name" value="Subtilisin-like"/>
    <property type="match status" value="1"/>
</dbReference>
<reference evidence="3" key="1">
    <citation type="journal article" date="2019" name="Int. J. Syst. Evol. Microbiol.">
        <title>The Global Catalogue of Microorganisms (GCM) 10K type strain sequencing project: providing services to taxonomists for standard genome sequencing and annotation.</title>
        <authorList>
            <consortium name="The Broad Institute Genomics Platform"/>
            <consortium name="The Broad Institute Genome Sequencing Center for Infectious Disease"/>
            <person name="Wu L."/>
            <person name="Ma J."/>
        </authorList>
    </citation>
    <scope>NUCLEOTIDE SEQUENCE [LARGE SCALE GENOMIC DNA]</scope>
    <source>
        <strain evidence="3">JCM 16704</strain>
    </source>
</reference>
<evidence type="ECO:0000313" key="3">
    <source>
        <dbReference type="Proteomes" id="UP001500101"/>
    </source>
</evidence>
<organism evidence="2 3">
    <name type="scientific">Sphingobacterium kyonggiense</name>
    <dbReference type="NCBI Taxonomy" id="714075"/>
    <lineage>
        <taxon>Bacteria</taxon>
        <taxon>Pseudomonadati</taxon>
        <taxon>Bacteroidota</taxon>
        <taxon>Sphingobacteriia</taxon>
        <taxon>Sphingobacteriales</taxon>
        <taxon>Sphingobacteriaceae</taxon>
        <taxon>Sphingobacterium</taxon>
    </lineage>
</organism>
<proteinExistence type="predicted"/>
<evidence type="ECO:0000259" key="1">
    <source>
        <dbReference type="Pfam" id="PF00082"/>
    </source>
</evidence>
<dbReference type="CDD" id="cd04847">
    <property type="entry name" value="Peptidases_S8_Subtilisin_like_2"/>
    <property type="match status" value="1"/>
</dbReference>
<dbReference type="InterPro" id="IPR036852">
    <property type="entry name" value="Peptidase_S8/S53_dom_sf"/>
</dbReference>
<gene>
    <name evidence="2" type="ORF">GCM10022216_02290</name>
</gene>